<dbReference type="Pfam" id="PF00270">
    <property type="entry name" value="DEAD"/>
    <property type="match status" value="1"/>
</dbReference>
<dbReference type="SUPFAM" id="SSF52540">
    <property type="entry name" value="P-loop containing nucleoside triphosphate hydrolases"/>
    <property type="match status" value="1"/>
</dbReference>
<dbReference type="GO" id="GO:0000724">
    <property type="term" value="P:double-strand break repair via homologous recombination"/>
    <property type="evidence" value="ECO:0007669"/>
    <property type="project" value="TreeGrafter"/>
</dbReference>
<evidence type="ECO:0000313" key="4">
    <source>
        <dbReference type="EMBL" id="KAJ5202161.1"/>
    </source>
</evidence>
<dbReference type="GO" id="GO:0005737">
    <property type="term" value="C:cytoplasm"/>
    <property type="evidence" value="ECO:0007669"/>
    <property type="project" value="TreeGrafter"/>
</dbReference>
<proteinExistence type="inferred from homology"/>
<dbReference type="GeneID" id="83181187"/>
<evidence type="ECO:0000256" key="2">
    <source>
        <dbReference type="SAM" id="MobiDB-lite"/>
    </source>
</evidence>
<dbReference type="Gene3D" id="3.40.50.300">
    <property type="entry name" value="P-loop containing nucleotide triphosphate hydrolases"/>
    <property type="match status" value="1"/>
</dbReference>
<feature type="region of interest" description="Disordered" evidence="2">
    <location>
        <begin position="125"/>
        <end position="181"/>
    </location>
</feature>
<dbReference type="GO" id="GO:0009378">
    <property type="term" value="F:four-way junction helicase activity"/>
    <property type="evidence" value="ECO:0007669"/>
    <property type="project" value="TreeGrafter"/>
</dbReference>
<dbReference type="OrthoDB" id="4367622at2759"/>
<evidence type="ECO:0000259" key="3">
    <source>
        <dbReference type="PROSITE" id="PS51192"/>
    </source>
</evidence>
<name>A0A9W9SY10_9EURO</name>
<reference evidence="4" key="2">
    <citation type="journal article" date="2023" name="IMA Fungus">
        <title>Comparative genomic study of the Penicillium genus elucidates a diverse pangenome and 15 lateral gene transfer events.</title>
        <authorList>
            <person name="Petersen C."/>
            <person name="Sorensen T."/>
            <person name="Nielsen M.R."/>
            <person name="Sondergaard T.E."/>
            <person name="Sorensen J.L."/>
            <person name="Fitzpatrick D.A."/>
            <person name="Frisvad J.C."/>
            <person name="Nielsen K.L."/>
        </authorList>
    </citation>
    <scope>NUCLEOTIDE SEQUENCE</scope>
    <source>
        <strain evidence="4">IBT 15544</strain>
    </source>
</reference>
<dbReference type="GO" id="GO:0003676">
    <property type="term" value="F:nucleic acid binding"/>
    <property type="evidence" value="ECO:0007669"/>
    <property type="project" value="InterPro"/>
</dbReference>
<accession>A0A9W9SY10</accession>
<protein>
    <recommendedName>
        <fullName evidence="3">Helicase ATP-binding domain-containing protein</fullName>
    </recommendedName>
</protein>
<dbReference type="GO" id="GO:0005524">
    <property type="term" value="F:ATP binding"/>
    <property type="evidence" value="ECO:0007669"/>
    <property type="project" value="InterPro"/>
</dbReference>
<dbReference type="InterPro" id="IPR014001">
    <property type="entry name" value="Helicase_ATP-bd"/>
</dbReference>
<feature type="compositionally biased region" description="Basic and acidic residues" evidence="2">
    <location>
        <begin position="125"/>
        <end position="139"/>
    </location>
</feature>
<dbReference type="Proteomes" id="UP001150904">
    <property type="component" value="Unassembled WGS sequence"/>
</dbReference>
<dbReference type="InterPro" id="IPR011545">
    <property type="entry name" value="DEAD/DEAH_box_helicase_dom"/>
</dbReference>
<evidence type="ECO:0000313" key="5">
    <source>
        <dbReference type="Proteomes" id="UP001150904"/>
    </source>
</evidence>
<dbReference type="EMBL" id="JAPQKR010000013">
    <property type="protein sequence ID" value="KAJ5202161.1"/>
    <property type="molecule type" value="Genomic_DNA"/>
</dbReference>
<comment type="caution">
    <text evidence="4">The sequence shown here is derived from an EMBL/GenBank/DDBJ whole genome shotgun (WGS) entry which is preliminary data.</text>
</comment>
<dbReference type="GO" id="GO:0043138">
    <property type="term" value="F:3'-5' DNA helicase activity"/>
    <property type="evidence" value="ECO:0007669"/>
    <property type="project" value="TreeGrafter"/>
</dbReference>
<comment type="similarity">
    <text evidence="1">Belongs to the helicase family. RecQ subfamily.</text>
</comment>
<dbReference type="RefSeq" id="XP_058308077.1">
    <property type="nucleotide sequence ID" value="XM_058453886.1"/>
</dbReference>
<sequence>MSDRVRTERLLQQLFIHADEGRFSIDGIKRFFGFVADFKEKLAVISHITNGQPARGPELLSIRHRNTAAGGQRNVFIEDGLVALVTRYHKGFYASGDAKVIHRYIPREVGELIVCNAKPFPHNVREDGTEVITDNKENEDSMDDDRDDEYDRGVTTDDRTAPDAVPRGAGGRHPVDLSRPFPGSGSNAHGWWEKYIVYVARAAGILYMEWDSHRYPDYAAIVFVTPKSVFTDGFQSFLNRQRELMRLDRIVIDECYMMLNKSETFRPQLQQLGRLHQCGVPMVFLTATLPPYKEARLFERIQVAREDISMHRERTNRHNVAYRVYRPMITSRYRSQTQ</sequence>
<evidence type="ECO:0000256" key="1">
    <source>
        <dbReference type="ARBA" id="ARBA00005446"/>
    </source>
</evidence>
<organism evidence="4 5">
    <name type="scientific">Penicillium cinerascens</name>
    <dbReference type="NCBI Taxonomy" id="70096"/>
    <lineage>
        <taxon>Eukaryota</taxon>
        <taxon>Fungi</taxon>
        <taxon>Dikarya</taxon>
        <taxon>Ascomycota</taxon>
        <taxon>Pezizomycotina</taxon>
        <taxon>Eurotiomycetes</taxon>
        <taxon>Eurotiomycetidae</taxon>
        <taxon>Eurotiales</taxon>
        <taxon>Aspergillaceae</taxon>
        <taxon>Penicillium</taxon>
    </lineage>
</organism>
<reference evidence="4" key="1">
    <citation type="submission" date="2022-12" db="EMBL/GenBank/DDBJ databases">
        <authorList>
            <person name="Petersen C."/>
        </authorList>
    </citation>
    <scope>NUCLEOTIDE SEQUENCE</scope>
    <source>
        <strain evidence="4">IBT 15544</strain>
    </source>
</reference>
<dbReference type="InterPro" id="IPR027417">
    <property type="entry name" value="P-loop_NTPase"/>
</dbReference>
<dbReference type="AlphaFoldDB" id="A0A9W9SY10"/>
<dbReference type="PROSITE" id="PS51192">
    <property type="entry name" value="HELICASE_ATP_BIND_1"/>
    <property type="match status" value="1"/>
</dbReference>
<dbReference type="GO" id="GO:0005694">
    <property type="term" value="C:chromosome"/>
    <property type="evidence" value="ECO:0007669"/>
    <property type="project" value="TreeGrafter"/>
</dbReference>
<feature type="compositionally biased region" description="Basic and acidic residues" evidence="2">
    <location>
        <begin position="149"/>
        <end position="161"/>
    </location>
</feature>
<gene>
    <name evidence="4" type="ORF">N7498_006824</name>
</gene>
<dbReference type="PANTHER" id="PTHR13710:SF154">
    <property type="entry name" value="RECQ HELICASE, PUTATIVE (AFU_ORTHOLOGUE AFUA_6G14720)-RELATED"/>
    <property type="match status" value="1"/>
</dbReference>
<feature type="domain" description="Helicase ATP-binding" evidence="3">
    <location>
        <begin position="221"/>
        <end position="307"/>
    </location>
</feature>
<keyword evidence="5" id="KW-1185">Reference proteome</keyword>
<dbReference type="PANTHER" id="PTHR13710">
    <property type="entry name" value="DNA HELICASE RECQ FAMILY MEMBER"/>
    <property type="match status" value="1"/>
</dbReference>